<proteinExistence type="predicted"/>
<organism evidence="1 2">
    <name type="scientific">Pleurodeles waltl</name>
    <name type="common">Iberian ribbed newt</name>
    <dbReference type="NCBI Taxonomy" id="8319"/>
    <lineage>
        <taxon>Eukaryota</taxon>
        <taxon>Metazoa</taxon>
        <taxon>Chordata</taxon>
        <taxon>Craniata</taxon>
        <taxon>Vertebrata</taxon>
        <taxon>Euteleostomi</taxon>
        <taxon>Amphibia</taxon>
        <taxon>Batrachia</taxon>
        <taxon>Caudata</taxon>
        <taxon>Salamandroidea</taxon>
        <taxon>Salamandridae</taxon>
        <taxon>Pleurodelinae</taxon>
        <taxon>Pleurodeles</taxon>
    </lineage>
</organism>
<protein>
    <submittedName>
        <fullName evidence="1">Uncharacterized protein</fullName>
    </submittedName>
</protein>
<evidence type="ECO:0000313" key="2">
    <source>
        <dbReference type="Proteomes" id="UP001066276"/>
    </source>
</evidence>
<accession>A0AAV7VBP1</accession>
<dbReference type="AlphaFoldDB" id="A0AAV7VBP1"/>
<gene>
    <name evidence="1" type="ORF">NDU88_001974</name>
</gene>
<dbReference type="Proteomes" id="UP001066276">
    <property type="component" value="Chromosome 2_1"/>
</dbReference>
<sequence>MNHCPRHPDLRVGSLGHKSLSSASQRMSQALGIVGATKKGATSAATRKLLLPLRWVNGASVAAQFSSASAVCHSCCRPHSLNSLRRLRRMIWTLQHPEPYASTIGCNYRDERAGPKE</sequence>
<comment type="caution">
    <text evidence="1">The sequence shown here is derived from an EMBL/GenBank/DDBJ whole genome shotgun (WGS) entry which is preliminary data.</text>
</comment>
<evidence type="ECO:0000313" key="1">
    <source>
        <dbReference type="EMBL" id="KAJ1198130.1"/>
    </source>
</evidence>
<name>A0AAV7VBP1_PLEWA</name>
<dbReference type="EMBL" id="JANPWB010000003">
    <property type="protein sequence ID" value="KAJ1198130.1"/>
    <property type="molecule type" value="Genomic_DNA"/>
</dbReference>
<keyword evidence="2" id="KW-1185">Reference proteome</keyword>
<reference evidence="1" key="1">
    <citation type="journal article" date="2022" name="bioRxiv">
        <title>Sequencing and chromosome-scale assembly of the giantPleurodeles waltlgenome.</title>
        <authorList>
            <person name="Brown T."/>
            <person name="Elewa A."/>
            <person name="Iarovenko S."/>
            <person name="Subramanian E."/>
            <person name="Araus A.J."/>
            <person name="Petzold A."/>
            <person name="Susuki M."/>
            <person name="Suzuki K.-i.T."/>
            <person name="Hayashi T."/>
            <person name="Toyoda A."/>
            <person name="Oliveira C."/>
            <person name="Osipova E."/>
            <person name="Leigh N.D."/>
            <person name="Simon A."/>
            <person name="Yun M.H."/>
        </authorList>
    </citation>
    <scope>NUCLEOTIDE SEQUENCE</scope>
    <source>
        <strain evidence="1">20211129_DDA</strain>
        <tissue evidence="1">Liver</tissue>
    </source>
</reference>